<dbReference type="InterPro" id="IPR001969">
    <property type="entry name" value="Aspartic_peptidase_AS"/>
</dbReference>
<evidence type="ECO:0000313" key="4">
    <source>
        <dbReference type="EMBL" id="KAG6607568.1"/>
    </source>
</evidence>
<accession>A0AAV6P9D0</accession>
<dbReference type="PANTHER" id="PTHR47965:SF51">
    <property type="entry name" value="EUKARYOTIC ASPARTYL PROTEASE FAMILY PROTEIN"/>
    <property type="match status" value="1"/>
</dbReference>
<dbReference type="Proteomes" id="UP000685013">
    <property type="component" value="Chromosome 1"/>
</dbReference>
<dbReference type="GO" id="GO:0004190">
    <property type="term" value="F:aspartic-type endopeptidase activity"/>
    <property type="evidence" value="ECO:0007669"/>
    <property type="project" value="InterPro"/>
</dbReference>
<evidence type="ECO:0000256" key="1">
    <source>
        <dbReference type="ARBA" id="ARBA00007447"/>
    </source>
</evidence>
<dbReference type="PROSITE" id="PS51767">
    <property type="entry name" value="PEPTIDASE_A1"/>
    <property type="match status" value="1"/>
</dbReference>
<dbReference type="PROSITE" id="PS00141">
    <property type="entry name" value="ASP_PROTEASE"/>
    <property type="match status" value="1"/>
</dbReference>
<dbReference type="GO" id="GO:0006508">
    <property type="term" value="P:proteolysis"/>
    <property type="evidence" value="ECO:0007669"/>
    <property type="project" value="InterPro"/>
</dbReference>
<sequence length="102" mass="11234">MPLSLLFLSLFCLLFSPSNSLSLSLPLTYHSVSSQEASLSLSSKTKSHGKFPFQYSNALVVSVPIGSPPQQMDMVVDTGSQLSWIQCHGKTPNSRFYPSYFL</sequence>
<comment type="caution">
    <text evidence="4">The sequence shown here is derived from an EMBL/GenBank/DDBJ whole genome shotgun (WGS) entry which is preliminary data.</text>
</comment>
<dbReference type="InterPro" id="IPR001461">
    <property type="entry name" value="Aspartic_peptidase_A1"/>
</dbReference>
<proteinExistence type="inferred from homology"/>
<evidence type="ECO:0000259" key="3">
    <source>
        <dbReference type="PROSITE" id="PS51767"/>
    </source>
</evidence>
<organism evidence="4 5">
    <name type="scientific">Cucurbita argyrosperma subsp. sororia</name>
    <dbReference type="NCBI Taxonomy" id="37648"/>
    <lineage>
        <taxon>Eukaryota</taxon>
        <taxon>Viridiplantae</taxon>
        <taxon>Streptophyta</taxon>
        <taxon>Embryophyta</taxon>
        <taxon>Tracheophyta</taxon>
        <taxon>Spermatophyta</taxon>
        <taxon>Magnoliopsida</taxon>
        <taxon>eudicotyledons</taxon>
        <taxon>Gunneridae</taxon>
        <taxon>Pentapetalae</taxon>
        <taxon>rosids</taxon>
        <taxon>fabids</taxon>
        <taxon>Cucurbitales</taxon>
        <taxon>Cucurbitaceae</taxon>
        <taxon>Cucurbiteae</taxon>
        <taxon>Cucurbita</taxon>
    </lineage>
</organism>
<gene>
    <name evidence="4" type="ORF">SDJN03_00910</name>
</gene>
<keyword evidence="5" id="KW-1185">Reference proteome</keyword>
<reference evidence="4 5" key="1">
    <citation type="journal article" date="2021" name="Hortic Res">
        <title>The domestication of Cucurbita argyrosperma as revealed by the genome of its wild relative.</title>
        <authorList>
            <person name="Barrera-Redondo J."/>
            <person name="Sanchez-de la Vega G."/>
            <person name="Aguirre-Liguori J.A."/>
            <person name="Castellanos-Morales G."/>
            <person name="Gutierrez-Guerrero Y.T."/>
            <person name="Aguirre-Dugua X."/>
            <person name="Aguirre-Planter E."/>
            <person name="Tenaillon M.I."/>
            <person name="Lira-Saade R."/>
            <person name="Eguiarte L.E."/>
        </authorList>
    </citation>
    <scope>NUCLEOTIDE SEQUENCE [LARGE SCALE GENOMIC DNA]</scope>
    <source>
        <strain evidence="4">JBR-2021</strain>
    </source>
</reference>
<evidence type="ECO:0000256" key="2">
    <source>
        <dbReference type="SAM" id="SignalP"/>
    </source>
</evidence>
<dbReference type="AlphaFoldDB" id="A0AAV6P9D0"/>
<comment type="similarity">
    <text evidence="1">Belongs to the peptidase A1 family.</text>
</comment>
<dbReference type="EMBL" id="JAGKQH010000001">
    <property type="protein sequence ID" value="KAG6607568.1"/>
    <property type="molecule type" value="Genomic_DNA"/>
</dbReference>
<feature type="domain" description="Peptidase A1" evidence="3">
    <location>
        <begin position="59"/>
        <end position="102"/>
    </location>
</feature>
<feature type="signal peptide" evidence="2">
    <location>
        <begin position="1"/>
        <end position="20"/>
    </location>
</feature>
<dbReference type="InterPro" id="IPR033121">
    <property type="entry name" value="PEPTIDASE_A1"/>
</dbReference>
<name>A0AAV6P9D0_9ROSI</name>
<feature type="non-terminal residue" evidence="4">
    <location>
        <position position="1"/>
    </location>
</feature>
<feature type="chain" id="PRO_5043563268" description="Peptidase A1 domain-containing protein" evidence="2">
    <location>
        <begin position="21"/>
        <end position="102"/>
    </location>
</feature>
<dbReference type="PANTHER" id="PTHR47965">
    <property type="entry name" value="ASPARTYL PROTEASE-RELATED"/>
    <property type="match status" value="1"/>
</dbReference>
<keyword evidence="2" id="KW-0732">Signal</keyword>
<dbReference type="Pfam" id="PF14543">
    <property type="entry name" value="TAXi_N"/>
    <property type="match status" value="1"/>
</dbReference>
<protein>
    <recommendedName>
        <fullName evidence="3">Peptidase A1 domain-containing protein</fullName>
    </recommendedName>
</protein>
<dbReference type="InterPro" id="IPR032861">
    <property type="entry name" value="TAXi_N"/>
</dbReference>
<evidence type="ECO:0000313" key="5">
    <source>
        <dbReference type="Proteomes" id="UP000685013"/>
    </source>
</evidence>